<dbReference type="InterPro" id="IPR051269">
    <property type="entry name" value="Fe-S_cluster_ET"/>
</dbReference>
<dbReference type="AlphaFoldDB" id="A0A326UCP8"/>
<dbReference type="Gene3D" id="3.30.70.20">
    <property type="match status" value="1"/>
</dbReference>
<keyword evidence="5" id="KW-0411">Iron-sulfur</keyword>
<dbReference type="SUPFAM" id="SSF54862">
    <property type="entry name" value="4Fe-4S ferredoxins"/>
    <property type="match status" value="1"/>
</dbReference>
<evidence type="ECO:0000256" key="4">
    <source>
        <dbReference type="ARBA" id="ARBA00023004"/>
    </source>
</evidence>
<keyword evidence="1" id="KW-0813">Transport</keyword>
<dbReference type="GO" id="GO:0046872">
    <property type="term" value="F:metal ion binding"/>
    <property type="evidence" value="ECO:0007669"/>
    <property type="project" value="UniProtKB-KW"/>
</dbReference>
<sequence length="84" mass="9310">MRIVVDLNRCQSYGQCVFAASGVFHMHGEEALEFDYAPDDSMRLQVERAAAACPVRAISIERTSEPIPVTKQPRARTQKKDGAS</sequence>
<organism evidence="7 8">
    <name type="scientific">Thermosporothrix hazakensis</name>
    <dbReference type="NCBI Taxonomy" id="644383"/>
    <lineage>
        <taxon>Bacteria</taxon>
        <taxon>Bacillati</taxon>
        <taxon>Chloroflexota</taxon>
        <taxon>Ktedonobacteria</taxon>
        <taxon>Ktedonobacterales</taxon>
        <taxon>Thermosporotrichaceae</taxon>
        <taxon>Thermosporothrix</taxon>
    </lineage>
</organism>
<dbReference type="Proteomes" id="UP000248806">
    <property type="component" value="Unassembled WGS sequence"/>
</dbReference>
<keyword evidence="2" id="KW-0479">Metal-binding</keyword>
<proteinExistence type="predicted"/>
<reference evidence="7 8" key="1">
    <citation type="submission" date="2018-06" db="EMBL/GenBank/DDBJ databases">
        <title>Genomic Encyclopedia of Archaeal and Bacterial Type Strains, Phase II (KMG-II): from individual species to whole genera.</title>
        <authorList>
            <person name="Goeker M."/>
        </authorList>
    </citation>
    <scope>NUCLEOTIDE SEQUENCE [LARGE SCALE GENOMIC DNA]</scope>
    <source>
        <strain evidence="7 8">ATCC BAA-1881</strain>
    </source>
</reference>
<comment type="caution">
    <text evidence="7">The sequence shown here is derived from an EMBL/GenBank/DDBJ whole genome shotgun (WGS) entry which is preliminary data.</text>
</comment>
<evidence type="ECO:0000256" key="2">
    <source>
        <dbReference type="ARBA" id="ARBA00022723"/>
    </source>
</evidence>
<dbReference type="PANTHER" id="PTHR36923">
    <property type="entry name" value="FERREDOXIN"/>
    <property type="match status" value="1"/>
</dbReference>
<evidence type="ECO:0000256" key="3">
    <source>
        <dbReference type="ARBA" id="ARBA00022982"/>
    </source>
</evidence>
<evidence type="ECO:0000313" key="8">
    <source>
        <dbReference type="Proteomes" id="UP000248806"/>
    </source>
</evidence>
<evidence type="ECO:0000313" key="7">
    <source>
        <dbReference type="EMBL" id="PZW34389.1"/>
    </source>
</evidence>
<feature type="region of interest" description="Disordered" evidence="6">
    <location>
        <begin position="63"/>
        <end position="84"/>
    </location>
</feature>
<keyword evidence="8" id="KW-1185">Reference proteome</keyword>
<keyword evidence="3" id="KW-0249">Electron transport</keyword>
<gene>
    <name evidence="7" type="ORF">EI42_01226</name>
</gene>
<dbReference type="RefSeq" id="WP_111319892.1">
    <property type="nucleotide sequence ID" value="NZ_BIFX01000001.1"/>
</dbReference>
<protein>
    <submittedName>
        <fullName evidence="7">Ferredoxin</fullName>
    </submittedName>
</protein>
<dbReference type="OrthoDB" id="164224at2"/>
<dbReference type="PANTHER" id="PTHR36923:SF3">
    <property type="entry name" value="FERREDOXIN"/>
    <property type="match status" value="1"/>
</dbReference>
<dbReference type="EMBL" id="QKUF01000002">
    <property type="protein sequence ID" value="PZW34389.1"/>
    <property type="molecule type" value="Genomic_DNA"/>
</dbReference>
<dbReference type="GO" id="GO:0051536">
    <property type="term" value="F:iron-sulfur cluster binding"/>
    <property type="evidence" value="ECO:0007669"/>
    <property type="project" value="UniProtKB-KW"/>
</dbReference>
<accession>A0A326UCP8</accession>
<evidence type="ECO:0000256" key="5">
    <source>
        <dbReference type="ARBA" id="ARBA00023014"/>
    </source>
</evidence>
<keyword evidence="4" id="KW-0408">Iron</keyword>
<evidence type="ECO:0000256" key="1">
    <source>
        <dbReference type="ARBA" id="ARBA00022448"/>
    </source>
</evidence>
<dbReference type="Pfam" id="PF13459">
    <property type="entry name" value="Fer4_15"/>
    <property type="match status" value="1"/>
</dbReference>
<evidence type="ECO:0000256" key="6">
    <source>
        <dbReference type="SAM" id="MobiDB-lite"/>
    </source>
</evidence>
<name>A0A326UCP8_THEHA</name>